<dbReference type="GeneID" id="28829809"/>
<dbReference type="InterPro" id="IPR044053">
    <property type="entry name" value="AsaB-like"/>
</dbReference>
<dbReference type="InParanoid" id="A0A194X5D3"/>
<dbReference type="Proteomes" id="UP000070700">
    <property type="component" value="Unassembled WGS sequence"/>
</dbReference>
<dbReference type="AlphaFoldDB" id="A0A194X5D3"/>
<organism evidence="2 3">
    <name type="scientific">Mollisia scopiformis</name>
    <name type="common">Conifer needle endophyte fungus</name>
    <name type="synonym">Phialocephala scopiformis</name>
    <dbReference type="NCBI Taxonomy" id="149040"/>
    <lineage>
        <taxon>Eukaryota</taxon>
        <taxon>Fungi</taxon>
        <taxon>Dikarya</taxon>
        <taxon>Ascomycota</taxon>
        <taxon>Pezizomycotina</taxon>
        <taxon>Leotiomycetes</taxon>
        <taxon>Helotiales</taxon>
        <taxon>Mollisiaceae</taxon>
        <taxon>Mollisia</taxon>
    </lineage>
</organism>
<dbReference type="RefSeq" id="XP_018069377.1">
    <property type="nucleotide sequence ID" value="XM_018220083.1"/>
</dbReference>
<sequence length="307" mass="35755">MSMVQFLWSPWSSKTQETKARLTHLADLGIYKHEKPYELWVNAEPEIPRTNCKFVDHDVPIEDVRSNSTLSNIDKTGVKFLSHKSAYSFEEGRPHQDNMAGYLAESTELLKAELGAEKVFIFDWRYRKNNFGGSKPSFDFLTAKTPRSHAHNPSHVVHSDESFDSGKAKMRRYLTEKEQDEFDFEHYRVRIVNLWRPLIPVVEDAPLVFADRRTVKGSDFIPFDRVLNDRVVEELYMVHHPHHHWFWLSKQKCSEPVMFVTWDSLCKTSDQPVASVPHTSFISPNDAGNYTSRESIELRSIIITRRS</sequence>
<reference evidence="2 3" key="1">
    <citation type="submission" date="2015-10" db="EMBL/GenBank/DDBJ databases">
        <title>Full genome of DAOMC 229536 Phialocephala scopiformis, a fungal endophyte of spruce producing the potent anti-insectan compound rugulosin.</title>
        <authorList>
            <consortium name="DOE Joint Genome Institute"/>
            <person name="Walker A.K."/>
            <person name="Frasz S.L."/>
            <person name="Seifert K.A."/>
            <person name="Miller J.D."/>
            <person name="Mondo S.J."/>
            <person name="Labutti K."/>
            <person name="Lipzen A."/>
            <person name="Dockter R."/>
            <person name="Kennedy M."/>
            <person name="Grigoriev I.V."/>
            <person name="Spatafora J.W."/>
        </authorList>
    </citation>
    <scope>NUCLEOTIDE SEQUENCE [LARGE SCALE GENOMIC DNA]</scope>
    <source>
        <strain evidence="2 3">CBS 120377</strain>
    </source>
</reference>
<accession>A0A194X5D3</accession>
<proteinExistence type="inferred from homology"/>
<gene>
    <name evidence="2" type="ORF">LY89DRAFT_736082</name>
</gene>
<dbReference type="PANTHER" id="PTHR34598:SF3">
    <property type="entry name" value="OXIDOREDUCTASE AN1597"/>
    <property type="match status" value="1"/>
</dbReference>
<name>A0A194X5D3_MOLSC</name>
<dbReference type="KEGG" id="psco:LY89DRAFT_736082"/>
<dbReference type="NCBIfam" id="NF041278">
    <property type="entry name" value="CmcJ_NvfI_EfuI"/>
    <property type="match status" value="1"/>
</dbReference>
<evidence type="ECO:0000313" key="3">
    <source>
        <dbReference type="Proteomes" id="UP000070700"/>
    </source>
</evidence>
<comment type="similarity">
    <text evidence="1">Belongs to the asaB hydroxylase/desaturase family.</text>
</comment>
<evidence type="ECO:0000256" key="1">
    <source>
        <dbReference type="ARBA" id="ARBA00023604"/>
    </source>
</evidence>
<keyword evidence="3" id="KW-1185">Reference proteome</keyword>
<dbReference type="OrthoDB" id="412788at2759"/>
<evidence type="ECO:0000313" key="2">
    <source>
        <dbReference type="EMBL" id="KUJ15022.1"/>
    </source>
</evidence>
<dbReference type="EMBL" id="KQ947419">
    <property type="protein sequence ID" value="KUJ15022.1"/>
    <property type="molecule type" value="Genomic_DNA"/>
</dbReference>
<dbReference type="GO" id="GO:0016491">
    <property type="term" value="F:oxidoreductase activity"/>
    <property type="evidence" value="ECO:0007669"/>
    <property type="project" value="InterPro"/>
</dbReference>
<dbReference type="PANTHER" id="PTHR34598">
    <property type="entry name" value="BLL6449 PROTEIN"/>
    <property type="match status" value="1"/>
</dbReference>
<protein>
    <submittedName>
        <fullName evidence="2">Uncharacterized protein</fullName>
    </submittedName>
</protein>